<name>A0ABN2SSI3_9MICO</name>
<proteinExistence type="predicted"/>
<dbReference type="EMBL" id="BAAAPU010000011">
    <property type="protein sequence ID" value="GAA1991789.1"/>
    <property type="molecule type" value="Genomic_DNA"/>
</dbReference>
<dbReference type="PANTHER" id="PTHR40045">
    <property type="entry name" value="YCGG FAMILY PROTEIN"/>
    <property type="match status" value="1"/>
</dbReference>
<feature type="compositionally biased region" description="Polar residues" evidence="1">
    <location>
        <begin position="316"/>
        <end position="326"/>
    </location>
</feature>
<dbReference type="NCBIfam" id="NF041366">
    <property type="entry name" value="GntA_guanitoxin"/>
    <property type="match status" value="1"/>
</dbReference>
<gene>
    <name evidence="2" type="ORF">GCM10009817_37410</name>
</gene>
<organism evidence="2 3">
    <name type="scientific">Terrabacter lapilli</name>
    <dbReference type="NCBI Taxonomy" id="436231"/>
    <lineage>
        <taxon>Bacteria</taxon>
        <taxon>Bacillati</taxon>
        <taxon>Actinomycetota</taxon>
        <taxon>Actinomycetes</taxon>
        <taxon>Micrococcales</taxon>
        <taxon>Intrasporangiaceae</taxon>
        <taxon>Terrabacter</taxon>
    </lineage>
</organism>
<keyword evidence="3" id="KW-1185">Reference proteome</keyword>
<sequence>MSTETRMDAPAPDRATLQPAPLATALPEGSDQHGLESTLDLLAGMDLARSPEQDVARALELMVTHAEFPCLGAKSVFRRGGLAHVVLDDMTDPDVPARLLEQLRAFAGDIEGEKGFHSFIATFRGPVPTDEATFEAALFQLLQRLHDADDESWADGVGTDPNDPHFAFSAGGTAYFIVGLHPAASRVARRAPLPTLVFNPHDQFEELRAEGRFDHMRSTIRRRDVDLQGFVNPMVADHGDSTEALQYSGRQHPAGWQPPLEVHVDPEADTTGTTTRIGGRTGHAGTGHSTDRSTDRSTTTSAGSGSRCPFGHHATDQANHQPGEQG</sequence>
<comment type="caution">
    <text evidence="2">The sequence shown here is derived from an EMBL/GenBank/DDBJ whole genome shotgun (WGS) entry which is preliminary data.</text>
</comment>
<dbReference type="Pfam" id="PF08892">
    <property type="entry name" value="YqcI_YcgG"/>
    <property type="match status" value="1"/>
</dbReference>
<feature type="region of interest" description="Disordered" evidence="1">
    <location>
        <begin position="250"/>
        <end position="326"/>
    </location>
</feature>
<dbReference type="Proteomes" id="UP001500013">
    <property type="component" value="Unassembled WGS sequence"/>
</dbReference>
<evidence type="ECO:0000313" key="2">
    <source>
        <dbReference type="EMBL" id="GAA1991789.1"/>
    </source>
</evidence>
<accession>A0ABN2SSI3</accession>
<evidence type="ECO:0008006" key="4">
    <source>
        <dbReference type="Google" id="ProtNLM"/>
    </source>
</evidence>
<evidence type="ECO:0000313" key="3">
    <source>
        <dbReference type="Proteomes" id="UP001500013"/>
    </source>
</evidence>
<feature type="compositionally biased region" description="Low complexity" evidence="1">
    <location>
        <begin position="296"/>
        <end position="307"/>
    </location>
</feature>
<dbReference type="RefSeq" id="WP_344066298.1">
    <property type="nucleotide sequence ID" value="NZ_BAAAPU010000011.1"/>
</dbReference>
<evidence type="ECO:0000256" key="1">
    <source>
        <dbReference type="SAM" id="MobiDB-lite"/>
    </source>
</evidence>
<dbReference type="InterPro" id="IPR014988">
    <property type="entry name" value="Uncharacterised_YqcI/YcgG"/>
</dbReference>
<dbReference type="PANTHER" id="PTHR40045:SF1">
    <property type="entry name" value="YQCI_YCGG FAMILY PROTEIN"/>
    <property type="match status" value="1"/>
</dbReference>
<protein>
    <recommendedName>
        <fullName evidence="4">FPC/CPF motif-containing protein YcgG</fullName>
    </recommendedName>
</protein>
<reference evidence="2 3" key="1">
    <citation type="journal article" date="2019" name="Int. J. Syst. Evol. Microbiol.">
        <title>The Global Catalogue of Microorganisms (GCM) 10K type strain sequencing project: providing services to taxonomists for standard genome sequencing and annotation.</title>
        <authorList>
            <consortium name="The Broad Institute Genomics Platform"/>
            <consortium name="The Broad Institute Genome Sequencing Center for Infectious Disease"/>
            <person name="Wu L."/>
            <person name="Ma J."/>
        </authorList>
    </citation>
    <scope>NUCLEOTIDE SEQUENCE [LARGE SCALE GENOMIC DNA]</scope>
    <source>
        <strain evidence="2 3">JCM 15628</strain>
    </source>
</reference>